<dbReference type="Proteomes" id="UP001162131">
    <property type="component" value="Unassembled WGS sequence"/>
</dbReference>
<protein>
    <recommendedName>
        <fullName evidence="3">Helix-turn-helix domain-containing protein</fullName>
    </recommendedName>
</protein>
<evidence type="ECO:0000313" key="2">
    <source>
        <dbReference type="Proteomes" id="UP001162131"/>
    </source>
</evidence>
<dbReference type="SUPFAM" id="SSF46689">
    <property type="entry name" value="Homeodomain-like"/>
    <property type="match status" value="1"/>
</dbReference>
<reference evidence="1" key="1">
    <citation type="submission" date="2021-09" db="EMBL/GenBank/DDBJ databases">
        <authorList>
            <consortium name="AG Swart"/>
            <person name="Singh M."/>
            <person name="Singh A."/>
            <person name="Seah K."/>
            <person name="Emmerich C."/>
        </authorList>
    </citation>
    <scope>NUCLEOTIDE SEQUENCE</scope>
    <source>
        <strain evidence="1">ATCC30299</strain>
    </source>
</reference>
<evidence type="ECO:0000313" key="1">
    <source>
        <dbReference type="EMBL" id="CAG9319999.1"/>
    </source>
</evidence>
<gene>
    <name evidence="1" type="ORF">BSTOLATCC_MIC25240</name>
</gene>
<accession>A0AAU9J2D4</accession>
<name>A0AAU9J2D4_9CILI</name>
<organism evidence="1 2">
    <name type="scientific">Blepharisma stoltei</name>
    <dbReference type="NCBI Taxonomy" id="1481888"/>
    <lineage>
        <taxon>Eukaryota</taxon>
        <taxon>Sar</taxon>
        <taxon>Alveolata</taxon>
        <taxon>Ciliophora</taxon>
        <taxon>Postciliodesmatophora</taxon>
        <taxon>Heterotrichea</taxon>
        <taxon>Heterotrichida</taxon>
        <taxon>Blepharismidae</taxon>
        <taxon>Blepharisma</taxon>
    </lineage>
</organism>
<dbReference type="InterPro" id="IPR009057">
    <property type="entry name" value="Homeodomain-like_sf"/>
</dbReference>
<sequence>MREVALLALMRGVPHTAKVLGLEERQIQEWMKELKYDDPFFDSLRSLVWENIKQHGIEETAKQWKVSTFSLEKLKSYYESHPDHKPIITPDCTKPYHFNADGSLPVEIPESQITYKPSQTEKNPEENKNFWFDKEDMELDDPPESSTSQSNAISFANSNSYEYIKTEINNYSSLPEINDMFEEWYEEDDYEVYVEKFKVLEEEEEGKVKKGSAPENEVVGAFDFIGGIATVAQPEKDHIDAATKLMIVGEALKEGGGKFAATANKYGINRKQLRKWVLKFQTSGNVFPTTLTGKAPSETLQAVAKEFLDSEDELTVL</sequence>
<keyword evidence="2" id="KW-1185">Reference proteome</keyword>
<proteinExistence type="predicted"/>
<dbReference type="EMBL" id="CAJZBQ010000024">
    <property type="protein sequence ID" value="CAG9319999.1"/>
    <property type="molecule type" value="Genomic_DNA"/>
</dbReference>
<comment type="caution">
    <text evidence="1">The sequence shown here is derived from an EMBL/GenBank/DDBJ whole genome shotgun (WGS) entry which is preliminary data.</text>
</comment>
<dbReference type="AlphaFoldDB" id="A0AAU9J2D4"/>
<evidence type="ECO:0008006" key="3">
    <source>
        <dbReference type="Google" id="ProtNLM"/>
    </source>
</evidence>